<dbReference type="KEGG" id="hanx:ABSL23_11175"/>
<name>A0AAU8CGK4_9EURY</name>
<dbReference type="GeneID" id="91109717"/>
<dbReference type="EMBL" id="CP159204">
    <property type="protein sequence ID" value="XCF18069.1"/>
    <property type="molecule type" value="Genomic_DNA"/>
</dbReference>
<protein>
    <recommendedName>
        <fullName evidence="1">DUF8048 domain-containing protein</fullName>
    </recommendedName>
</protein>
<dbReference type="Pfam" id="PF26222">
    <property type="entry name" value="DUF8048"/>
    <property type="match status" value="1"/>
</dbReference>
<sequence length="97" mass="10477">MLPFDDETVSRVAADGGVTEATLRDAAASVQATLSDYPGRSVDGLVYRRNRPSASGLDPEGEDRSLDILFNRSGRNITSRPDVVRFLPEPTALQVLS</sequence>
<dbReference type="AlphaFoldDB" id="A0AAU8CGK4"/>
<reference evidence="2" key="1">
    <citation type="submission" date="2024-06" db="EMBL/GenBank/DDBJ databases">
        <title>Genome Sequence of an extremely halophilic archaeon isolated from Permian era halite, Salado Formation, Carlsbad, New Mexico: Halobacterium sp. strain NMX12-1.</title>
        <authorList>
            <person name="Sotoa L."/>
            <person name="DasSarma P."/>
            <person name="Anton B.P."/>
            <person name="Vincze T."/>
            <person name="Verma I."/>
            <person name="Eralp B."/>
            <person name="Powers D.W."/>
            <person name="Dozier B.L."/>
            <person name="Roberts R.J."/>
            <person name="DasSarma S."/>
        </authorList>
    </citation>
    <scope>NUCLEOTIDE SEQUENCE</scope>
    <source>
        <strain evidence="2">NMX12-1</strain>
    </source>
</reference>
<feature type="domain" description="DUF8048" evidence="1">
    <location>
        <begin position="3"/>
        <end position="54"/>
    </location>
</feature>
<proteinExistence type="predicted"/>
<gene>
    <name evidence="2" type="ORF">ABSL23_11175</name>
</gene>
<dbReference type="RefSeq" id="WP_353635404.1">
    <property type="nucleotide sequence ID" value="NZ_CP159204.1"/>
</dbReference>
<evidence type="ECO:0000313" key="2">
    <source>
        <dbReference type="EMBL" id="XCF18069.1"/>
    </source>
</evidence>
<evidence type="ECO:0000259" key="1">
    <source>
        <dbReference type="Pfam" id="PF26222"/>
    </source>
</evidence>
<organism evidence="2">
    <name type="scientific">Halobacterium sp. NMX12-1</name>
    <dbReference type="NCBI Taxonomy" id="3166650"/>
    <lineage>
        <taxon>Archaea</taxon>
        <taxon>Methanobacteriati</taxon>
        <taxon>Methanobacteriota</taxon>
        <taxon>Stenosarchaea group</taxon>
        <taxon>Halobacteria</taxon>
        <taxon>Halobacteriales</taxon>
        <taxon>Halobacteriaceae</taxon>
        <taxon>Halobacterium</taxon>
    </lineage>
</organism>
<accession>A0AAU8CGK4</accession>
<dbReference type="InterPro" id="IPR058361">
    <property type="entry name" value="DUF8048"/>
</dbReference>